<comment type="caution">
    <text evidence="2">The sequence shown here is derived from an EMBL/GenBank/DDBJ whole genome shotgun (WGS) entry which is preliminary data.</text>
</comment>
<name>A0A8H5ML28_9HYPO</name>
<dbReference type="GO" id="GO:0001228">
    <property type="term" value="F:DNA-binding transcription activator activity, RNA polymerase II-specific"/>
    <property type="evidence" value="ECO:0007669"/>
    <property type="project" value="TreeGrafter"/>
</dbReference>
<evidence type="ECO:0000256" key="1">
    <source>
        <dbReference type="ARBA" id="ARBA00023242"/>
    </source>
</evidence>
<protein>
    <submittedName>
        <fullName evidence="2">Sterol uptake control 2</fullName>
    </submittedName>
</protein>
<dbReference type="Proteomes" id="UP000582016">
    <property type="component" value="Unassembled WGS sequence"/>
</dbReference>
<dbReference type="PANTHER" id="PTHR47784">
    <property type="entry name" value="STEROL UPTAKE CONTROL PROTEIN 2"/>
    <property type="match status" value="1"/>
</dbReference>
<dbReference type="PANTHER" id="PTHR47784:SF5">
    <property type="entry name" value="STEROL UPTAKE CONTROL PROTEIN 2"/>
    <property type="match status" value="1"/>
</dbReference>
<dbReference type="InterPro" id="IPR053157">
    <property type="entry name" value="Sterol_Uptake_Regulator"/>
</dbReference>
<keyword evidence="3" id="KW-1185">Reference proteome</keyword>
<sequence length="293" mass="32897">MEPPDWCDERLPCCFNCARRGMTCSLTSSEQSPQNIEPVRRAGIDNTETNPSPEALSVAGAWSAPMQGAPMQGAPMQGAPLDFQDHGLELMHHYSTITANTLALRLDMQHIWRMVLPEMSYNAPFLSHRLLSVAALHKAHLLPARRDKYLDLAAYHQTRGMEGFRSVYPSIGEKNWHHAFCFSSTIVIYVFSPAGRTEDAMADILQIFVLIRGIRSSLLGAGRSLTETPFSAWENGIWIVGENDEASYDFDPPLDHSALPLDTFQALRRVFAFYRTNLSECNRADYEFASLQL</sequence>
<dbReference type="GO" id="GO:0008270">
    <property type="term" value="F:zinc ion binding"/>
    <property type="evidence" value="ECO:0007669"/>
    <property type="project" value="InterPro"/>
</dbReference>
<dbReference type="EMBL" id="JAAOAQ010000940">
    <property type="protein sequence ID" value="KAF5531892.1"/>
    <property type="molecule type" value="Genomic_DNA"/>
</dbReference>
<dbReference type="InterPro" id="IPR001138">
    <property type="entry name" value="Zn2Cys6_DnaBD"/>
</dbReference>
<dbReference type="AlphaFoldDB" id="A0A8H5ML28"/>
<proteinExistence type="predicted"/>
<dbReference type="CDD" id="cd00067">
    <property type="entry name" value="GAL4"/>
    <property type="match status" value="1"/>
</dbReference>
<evidence type="ECO:0000313" key="3">
    <source>
        <dbReference type="Proteomes" id="UP000582016"/>
    </source>
</evidence>
<reference evidence="2 3" key="1">
    <citation type="submission" date="2020-05" db="EMBL/GenBank/DDBJ databases">
        <title>Identification and distribution of gene clusters putatively required for synthesis of sphingolipid metabolism inhibitors in phylogenetically diverse species of the filamentous fungus Fusarium.</title>
        <authorList>
            <person name="Kim H.-S."/>
            <person name="Busman M."/>
            <person name="Brown D.W."/>
            <person name="Divon H."/>
            <person name="Uhlig S."/>
            <person name="Proctor R.H."/>
        </authorList>
    </citation>
    <scope>NUCLEOTIDE SEQUENCE [LARGE SCALE GENOMIC DNA]</scope>
    <source>
        <strain evidence="2 3">NRRL 13617</strain>
    </source>
</reference>
<evidence type="ECO:0000313" key="2">
    <source>
        <dbReference type="EMBL" id="KAF5531892.1"/>
    </source>
</evidence>
<organism evidence="2 3">
    <name type="scientific">Fusarium phyllophilum</name>
    <dbReference type="NCBI Taxonomy" id="47803"/>
    <lineage>
        <taxon>Eukaryota</taxon>
        <taxon>Fungi</taxon>
        <taxon>Dikarya</taxon>
        <taxon>Ascomycota</taxon>
        <taxon>Pezizomycotina</taxon>
        <taxon>Sordariomycetes</taxon>
        <taxon>Hypocreomycetidae</taxon>
        <taxon>Hypocreales</taxon>
        <taxon>Nectriaceae</taxon>
        <taxon>Fusarium</taxon>
        <taxon>Fusarium fujikuroi species complex</taxon>
    </lineage>
</organism>
<keyword evidence="1" id="KW-0539">Nucleus</keyword>
<accession>A0A8H5ML28</accession>
<gene>
    <name evidence="2" type="ORF">FPHYL_13843</name>
</gene>
<dbReference type="OrthoDB" id="5295362at2759"/>